<dbReference type="EMBL" id="FNCC01000026">
    <property type="protein sequence ID" value="SDH52650.1"/>
    <property type="molecule type" value="Genomic_DNA"/>
</dbReference>
<dbReference type="SUPFAM" id="SSF46785">
    <property type="entry name" value="Winged helix' DNA-binding domain"/>
    <property type="match status" value="1"/>
</dbReference>
<dbReference type="AlphaFoldDB" id="A0A1G8D5Y8"/>
<evidence type="ECO:0000256" key="2">
    <source>
        <dbReference type="ARBA" id="ARBA00023125"/>
    </source>
</evidence>
<dbReference type="RefSeq" id="WP_176947141.1">
    <property type="nucleotide sequence ID" value="NZ_FNCC01000026.1"/>
</dbReference>
<dbReference type="GO" id="GO:0003700">
    <property type="term" value="F:DNA-binding transcription factor activity"/>
    <property type="evidence" value="ECO:0007669"/>
    <property type="project" value="InterPro"/>
</dbReference>
<dbReference type="InterPro" id="IPR028978">
    <property type="entry name" value="Chorismate_lyase_/UTRA_dom_sf"/>
</dbReference>
<evidence type="ECO:0000256" key="1">
    <source>
        <dbReference type="ARBA" id="ARBA00023015"/>
    </source>
</evidence>
<dbReference type="GO" id="GO:0045892">
    <property type="term" value="P:negative regulation of DNA-templated transcription"/>
    <property type="evidence" value="ECO:0007669"/>
    <property type="project" value="TreeGrafter"/>
</dbReference>
<dbReference type="PROSITE" id="PS50949">
    <property type="entry name" value="HTH_GNTR"/>
    <property type="match status" value="1"/>
</dbReference>
<proteinExistence type="predicted"/>
<dbReference type="GO" id="GO:0003677">
    <property type="term" value="F:DNA binding"/>
    <property type="evidence" value="ECO:0007669"/>
    <property type="project" value="UniProtKB-KW"/>
</dbReference>
<organism evidence="5 6">
    <name type="scientific">Lentzea fradiae</name>
    <dbReference type="NCBI Taxonomy" id="200378"/>
    <lineage>
        <taxon>Bacteria</taxon>
        <taxon>Bacillati</taxon>
        <taxon>Actinomycetota</taxon>
        <taxon>Actinomycetes</taxon>
        <taxon>Pseudonocardiales</taxon>
        <taxon>Pseudonocardiaceae</taxon>
        <taxon>Lentzea</taxon>
    </lineage>
</organism>
<gene>
    <name evidence="5" type="ORF">SAMN05216553_12621</name>
</gene>
<keyword evidence="2" id="KW-0238">DNA-binding</keyword>
<evidence type="ECO:0000256" key="3">
    <source>
        <dbReference type="ARBA" id="ARBA00023163"/>
    </source>
</evidence>
<keyword evidence="3" id="KW-0804">Transcription</keyword>
<dbReference type="InterPro" id="IPR036388">
    <property type="entry name" value="WH-like_DNA-bd_sf"/>
</dbReference>
<dbReference type="SMART" id="SM00345">
    <property type="entry name" value="HTH_GNTR"/>
    <property type="match status" value="1"/>
</dbReference>
<dbReference type="SMART" id="SM00866">
    <property type="entry name" value="UTRA"/>
    <property type="match status" value="1"/>
</dbReference>
<dbReference type="SUPFAM" id="SSF64288">
    <property type="entry name" value="Chorismate lyase-like"/>
    <property type="match status" value="1"/>
</dbReference>
<dbReference type="PANTHER" id="PTHR44846:SF1">
    <property type="entry name" value="MANNOSYL-D-GLYCERATE TRANSPORT_METABOLISM SYSTEM REPRESSOR MNGR-RELATED"/>
    <property type="match status" value="1"/>
</dbReference>
<keyword evidence="6" id="KW-1185">Reference proteome</keyword>
<dbReference type="Gene3D" id="3.40.1410.10">
    <property type="entry name" value="Chorismate lyase-like"/>
    <property type="match status" value="1"/>
</dbReference>
<dbReference type="Gene3D" id="1.10.10.10">
    <property type="entry name" value="Winged helix-like DNA-binding domain superfamily/Winged helix DNA-binding domain"/>
    <property type="match status" value="1"/>
</dbReference>
<evidence type="ECO:0000313" key="5">
    <source>
        <dbReference type="EMBL" id="SDH52650.1"/>
    </source>
</evidence>
<evidence type="ECO:0000259" key="4">
    <source>
        <dbReference type="PROSITE" id="PS50949"/>
    </source>
</evidence>
<dbReference type="PRINTS" id="PR00035">
    <property type="entry name" value="HTHGNTR"/>
</dbReference>
<name>A0A1G8D5Y8_9PSEU</name>
<dbReference type="Pfam" id="PF07702">
    <property type="entry name" value="UTRA"/>
    <property type="match status" value="1"/>
</dbReference>
<dbReference type="STRING" id="200378.SAMN05216553_12621"/>
<reference evidence="6" key="1">
    <citation type="submission" date="2016-10" db="EMBL/GenBank/DDBJ databases">
        <authorList>
            <person name="Varghese N."/>
            <person name="Submissions S."/>
        </authorList>
    </citation>
    <scope>NUCLEOTIDE SEQUENCE [LARGE SCALE GENOMIC DNA]</scope>
    <source>
        <strain evidence="6">CGMCC 4.3506</strain>
    </source>
</reference>
<keyword evidence="1" id="KW-0805">Transcription regulation</keyword>
<dbReference type="Pfam" id="PF00392">
    <property type="entry name" value="GntR"/>
    <property type="match status" value="1"/>
</dbReference>
<dbReference type="Proteomes" id="UP000199623">
    <property type="component" value="Unassembled WGS sequence"/>
</dbReference>
<dbReference type="InterPro" id="IPR000524">
    <property type="entry name" value="Tscrpt_reg_HTH_GntR"/>
</dbReference>
<sequence length="254" mass="27949">MGEAILKREQVRDYLLELIETHPAGAPIPAERVLCQRLSVSRPTVRSAVDELVNTGLLVRQHGRGTFVARAKITQEMVADTGAMALPRASGTWESRVLEHARIPAGARVGRRLHLSPAAEIHYIARLRLVDGEPMAVEYLHVPASIAPGLTVHDMESGDFYDRLREHGVHVHEAVQSIEPTVTNESEASILGVPVFAPALLFERLTTDAEGRQVEYVHSIYRGDRYRIVSRLTLGDAAARGTVDVQARFGGDPF</sequence>
<protein>
    <submittedName>
        <fullName evidence="5">GntR family transcriptional regulator</fullName>
    </submittedName>
</protein>
<feature type="domain" description="HTH gntR-type" evidence="4">
    <location>
        <begin position="1"/>
        <end position="71"/>
    </location>
</feature>
<dbReference type="InterPro" id="IPR036390">
    <property type="entry name" value="WH_DNA-bd_sf"/>
</dbReference>
<dbReference type="CDD" id="cd07377">
    <property type="entry name" value="WHTH_GntR"/>
    <property type="match status" value="1"/>
</dbReference>
<dbReference type="InterPro" id="IPR011663">
    <property type="entry name" value="UTRA"/>
</dbReference>
<dbReference type="PANTHER" id="PTHR44846">
    <property type="entry name" value="MANNOSYL-D-GLYCERATE TRANSPORT/METABOLISM SYSTEM REPRESSOR MNGR-RELATED"/>
    <property type="match status" value="1"/>
</dbReference>
<accession>A0A1G8D5Y8</accession>
<dbReference type="InterPro" id="IPR050679">
    <property type="entry name" value="Bact_HTH_transcr_reg"/>
</dbReference>
<evidence type="ECO:0000313" key="6">
    <source>
        <dbReference type="Proteomes" id="UP000199623"/>
    </source>
</evidence>